<dbReference type="PANTHER" id="PTHR10488">
    <property type="entry name" value="GLYCINE AMIDINOTRANSFERASE, MITOCHONDRIAL"/>
    <property type="match status" value="1"/>
</dbReference>
<organism evidence="5 6">
    <name type="scientific">Intoshia linei</name>
    <dbReference type="NCBI Taxonomy" id="1819745"/>
    <lineage>
        <taxon>Eukaryota</taxon>
        <taxon>Metazoa</taxon>
        <taxon>Spiralia</taxon>
        <taxon>Lophotrochozoa</taxon>
        <taxon>Mesozoa</taxon>
        <taxon>Orthonectida</taxon>
        <taxon>Rhopaluridae</taxon>
        <taxon>Intoshia</taxon>
    </lineage>
</organism>
<dbReference type="UniPathway" id="UPA00104">
    <property type="reaction ID" value="UER00579"/>
</dbReference>
<protein>
    <recommendedName>
        <fullName evidence="4">Glycine amidinotransferase</fullName>
        <ecNumber evidence="4">2.1.4.1</ecNumber>
    </recommendedName>
    <alternativeName>
        <fullName evidence="4">L-arginine:glycine amidinotransferase</fullName>
    </alternativeName>
</protein>
<dbReference type="SUPFAM" id="SSF55909">
    <property type="entry name" value="Pentein"/>
    <property type="match status" value="1"/>
</dbReference>
<accession>A0A177AU38</accession>
<keyword evidence="6" id="KW-1185">Reference proteome</keyword>
<dbReference type="GO" id="GO:0005743">
    <property type="term" value="C:mitochondrial inner membrane"/>
    <property type="evidence" value="ECO:0007669"/>
    <property type="project" value="UniProtKB-SubCell"/>
</dbReference>
<comment type="pathway">
    <text evidence="1 4">Amine and polyamine biosynthesis; creatine biosynthesis; creatine from L-arginine and glycine: step 1/2.</text>
</comment>
<comment type="function">
    <text evidence="4">Catalyzes the biosynthesis of guanidinoacetate, the immediate precursor of creatine. Creatine plays a vital role in energy metabolism in muscle tissues. May play a role in embryonic and central nervous system development.</text>
</comment>
<keyword evidence="3 4" id="KW-0808">Transferase</keyword>
<comment type="subcellular location">
    <subcellularLocation>
        <location evidence="4">Mitochondrion inner membrane</location>
    </subcellularLocation>
</comment>
<dbReference type="EC" id="2.1.4.1" evidence="4"/>
<proteinExistence type="inferred from homology"/>
<dbReference type="AlphaFoldDB" id="A0A177AU38"/>
<dbReference type="GO" id="GO:0015068">
    <property type="term" value="F:glycine amidinotransferase activity"/>
    <property type="evidence" value="ECO:0007669"/>
    <property type="project" value="UniProtKB-UniRule"/>
</dbReference>
<dbReference type="Proteomes" id="UP000078046">
    <property type="component" value="Unassembled WGS sequence"/>
</dbReference>
<evidence type="ECO:0000256" key="4">
    <source>
        <dbReference type="RuleBase" id="RU367092"/>
    </source>
</evidence>
<reference evidence="5 6" key="1">
    <citation type="submission" date="2016-04" db="EMBL/GenBank/DDBJ databases">
        <title>The genome of Intoshia linei affirms orthonectids as highly simplified spiralians.</title>
        <authorList>
            <person name="Mikhailov K.V."/>
            <person name="Slusarev G.S."/>
            <person name="Nikitin M.A."/>
            <person name="Logacheva M.D."/>
            <person name="Penin A."/>
            <person name="Aleoshin V."/>
            <person name="Panchin Y.V."/>
        </authorList>
    </citation>
    <scope>NUCLEOTIDE SEQUENCE [LARGE SCALE GENOMIC DNA]</scope>
    <source>
        <strain evidence="5">Intl2013</strain>
        <tissue evidence="5">Whole animal</tissue>
    </source>
</reference>
<dbReference type="OrthoDB" id="10264242at2759"/>
<evidence type="ECO:0000256" key="2">
    <source>
        <dbReference type="ARBA" id="ARBA00006943"/>
    </source>
</evidence>
<comment type="caution">
    <text evidence="5">The sequence shown here is derived from an EMBL/GenBank/DDBJ whole genome shotgun (WGS) entry which is preliminary data.</text>
</comment>
<dbReference type="PANTHER" id="PTHR10488:SF1">
    <property type="entry name" value="GLYCINE AMIDINOTRANSFERASE, MITOCHONDRIAL"/>
    <property type="match status" value="1"/>
</dbReference>
<dbReference type="EMBL" id="LWCA01001559">
    <property type="protein sequence ID" value="OAF64881.1"/>
    <property type="molecule type" value="Genomic_DNA"/>
</dbReference>
<dbReference type="GO" id="GO:0006601">
    <property type="term" value="P:creatine biosynthetic process"/>
    <property type="evidence" value="ECO:0007669"/>
    <property type="project" value="UniProtKB-UniRule"/>
</dbReference>
<evidence type="ECO:0000256" key="3">
    <source>
        <dbReference type="ARBA" id="ARBA00022679"/>
    </source>
</evidence>
<comment type="catalytic activity">
    <reaction evidence="4">
        <text>L-arginine + glycine = guanidinoacetate + L-ornithine</text>
        <dbReference type="Rhea" id="RHEA:13201"/>
        <dbReference type="ChEBI" id="CHEBI:32682"/>
        <dbReference type="ChEBI" id="CHEBI:46911"/>
        <dbReference type="ChEBI" id="CHEBI:57305"/>
        <dbReference type="ChEBI" id="CHEBI:57742"/>
        <dbReference type="EC" id="2.1.4.1"/>
    </reaction>
</comment>
<dbReference type="Gene3D" id="3.75.10.10">
    <property type="entry name" value="L-arginine/glycine Amidinotransferase, Chain A"/>
    <property type="match status" value="1"/>
</dbReference>
<gene>
    <name evidence="5" type="ORF">A3Q56_07409</name>
</gene>
<keyword evidence="4" id="KW-0496">Mitochondrion</keyword>
<comment type="subunit">
    <text evidence="4">Homodimer.</text>
</comment>
<comment type="similarity">
    <text evidence="2 4">Belongs to the amidinotransferase family.</text>
</comment>
<keyword evidence="4" id="KW-0999">Mitochondrion inner membrane</keyword>
<dbReference type="GO" id="GO:0005758">
    <property type="term" value="C:mitochondrial intermembrane space"/>
    <property type="evidence" value="ECO:0007669"/>
    <property type="project" value="TreeGrafter"/>
</dbReference>
<evidence type="ECO:0000313" key="5">
    <source>
        <dbReference type="EMBL" id="OAF64881.1"/>
    </source>
</evidence>
<evidence type="ECO:0000256" key="1">
    <source>
        <dbReference type="ARBA" id="ARBA00004858"/>
    </source>
</evidence>
<dbReference type="InterPro" id="IPR033195">
    <property type="entry name" value="AmidinoTrfase"/>
</dbReference>
<name>A0A177AU38_9BILA</name>
<keyword evidence="4" id="KW-0472">Membrane</keyword>
<sequence>MNILSLDEERIIVQKGEIPLIKKLKEYGMKPIEVDMTDAYDFGGAFHCWTLDVRRKGKLQSYL</sequence>
<evidence type="ECO:0000313" key="6">
    <source>
        <dbReference type="Proteomes" id="UP000078046"/>
    </source>
</evidence>